<evidence type="ECO:0000313" key="2">
    <source>
        <dbReference type="EMBL" id="KMT08050.1"/>
    </source>
</evidence>
<feature type="compositionally biased region" description="Basic and acidic residues" evidence="1">
    <location>
        <begin position="18"/>
        <end position="32"/>
    </location>
</feature>
<dbReference type="AlphaFoldDB" id="A0A0J8C2R8"/>
<feature type="region of interest" description="Disordered" evidence="1">
    <location>
        <begin position="1"/>
        <end position="56"/>
    </location>
</feature>
<dbReference type="Proteomes" id="UP000035740">
    <property type="component" value="Chromosome 6"/>
</dbReference>
<dbReference type="Gramene" id="KMT08050">
    <property type="protein sequence ID" value="KMT08050"/>
    <property type="gene ID" value="BVRB_6g144050"/>
</dbReference>
<keyword evidence="3" id="KW-1185">Reference proteome</keyword>
<name>A0A0J8C2R8_BETVV</name>
<protein>
    <submittedName>
        <fullName evidence="2">Uncharacterized protein</fullName>
    </submittedName>
</protein>
<feature type="compositionally biased region" description="Basic residues" evidence="1">
    <location>
        <begin position="1"/>
        <end position="14"/>
    </location>
</feature>
<accession>A0A0J8C2R8</accession>
<sequence>MAKLERRHHRHHSSNNKQRGERRELLNDRGVDTDSGNPGRNAGEAQAKVNERVLRV</sequence>
<evidence type="ECO:0000313" key="3">
    <source>
        <dbReference type="Proteomes" id="UP000035740"/>
    </source>
</evidence>
<reference evidence="2 3" key="1">
    <citation type="journal article" date="2014" name="Nature">
        <title>The genome of the recently domesticated crop plant sugar beet (Beta vulgaris).</title>
        <authorList>
            <person name="Dohm J.C."/>
            <person name="Minoche A.E."/>
            <person name="Holtgrawe D."/>
            <person name="Capella-Gutierrez S."/>
            <person name="Zakrzewski F."/>
            <person name="Tafer H."/>
            <person name="Rupp O."/>
            <person name="Sorensen T.R."/>
            <person name="Stracke R."/>
            <person name="Reinhardt R."/>
            <person name="Goesmann A."/>
            <person name="Kraft T."/>
            <person name="Schulz B."/>
            <person name="Stadler P.F."/>
            <person name="Schmidt T."/>
            <person name="Gabaldon T."/>
            <person name="Lehrach H."/>
            <person name="Weisshaar B."/>
            <person name="Himmelbauer H."/>
        </authorList>
    </citation>
    <scope>NUCLEOTIDE SEQUENCE [LARGE SCALE GENOMIC DNA]</scope>
    <source>
        <tissue evidence="2">Taproot</tissue>
    </source>
</reference>
<evidence type="ECO:0000256" key="1">
    <source>
        <dbReference type="SAM" id="MobiDB-lite"/>
    </source>
</evidence>
<dbReference type="EMBL" id="KQ090125">
    <property type="protein sequence ID" value="KMT08050.1"/>
    <property type="molecule type" value="Genomic_DNA"/>
</dbReference>
<gene>
    <name evidence="2" type="ORF">BVRB_6g144050</name>
</gene>
<proteinExistence type="predicted"/>
<organism evidence="2 3">
    <name type="scientific">Beta vulgaris subsp. vulgaris</name>
    <name type="common">Beet</name>
    <dbReference type="NCBI Taxonomy" id="3555"/>
    <lineage>
        <taxon>Eukaryota</taxon>
        <taxon>Viridiplantae</taxon>
        <taxon>Streptophyta</taxon>
        <taxon>Embryophyta</taxon>
        <taxon>Tracheophyta</taxon>
        <taxon>Spermatophyta</taxon>
        <taxon>Magnoliopsida</taxon>
        <taxon>eudicotyledons</taxon>
        <taxon>Gunneridae</taxon>
        <taxon>Pentapetalae</taxon>
        <taxon>Caryophyllales</taxon>
        <taxon>Chenopodiaceae</taxon>
        <taxon>Betoideae</taxon>
        <taxon>Beta</taxon>
    </lineage>
</organism>